<keyword evidence="3" id="KW-1185">Reference proteome</keyword>
<reference evidence="3" key="2">
    <citation type="journal article" date="2018" name="BMC Genomics">
        <title>Genomic insights into host adaptation between the wheat stripe rust pathogen (Puccinia striiformis f. sp. tritici) and the barley stripe rust pathogen (Puccinia striiformis f. sp. hordei).</title>
        <authorList>
            <person name="Xia C."/>
            <person name="Wang M."/>
            <person name="Yin C."/>
            <person name="Cornejo O.E."/>
            <person name="Hulbert S.H."/>
            <person name="Chen X."/>
        </authorList>
    </citation>
    <scope>NUCLEOTIDE SEQUENCE [LARGE SCALE GENOMIC DNA]</scope>
    <source>
        <strain evidence="3">93TX-2</strain>
    </source>
</reference>
<sequence length="238" mass="26578">MPPKKTSTTPSTKKKSIPWDRDGINDGPSSIQIVLSWISADDNYERVRQKIGELQSSYNTARDFLKNTGEGILAEDEVNGVHTVEAKLLELCRYYNTLDPIMGARSVTQPLHVRSSVNGDQPGRPDSPGSDDDPPEAPHMVLDVQDIPSDSSELPDMAFRFKKNNTEELYMRSIVSKQQSEVTRARAEASKVKVAFMKELRENGLSFKDIEKRMVTEFPPLADMDKGDESDVESQGSD</sequence>
<dbReference type="VEuPathDB" id="FungiDB:PSHT_06055"/>
<organism evidence="2 3">
    <name type="scientific">Puccinia striiformis</name>
    <dbReference type="NCBI Taxonomy" id="27350"/>
    <lineage>
        <taxon>Eukaryota</taxon>
        <taxon>Fungi</taxon>
        <taxon>Dikarya</taxon>
        <taxon>Basidiomycota</taxon>
        <taxon>Pucciniomycotina</taxon>
        <taxon>Pucciniomycetes</taxon>
        <taxon>Pucciniales</taxon>
        <taxon>Pucciniaceae</taxon>
        <taxon>Puccinia</taxon>
    </lineage>
</organism>
<feature type="compositionally biased region" description="Low complexity" evidence="1">
    <location>
        <begin position="119"/>
        <end position="128"/>
    </location>
</feature>
<dbReference type="OrthoDB" id="168171at2759"/>
<dbReference type="EMBL" id="PKSM01000069">
    <property type="protein sequence ID" value="POW18212.1"/>
    <property type="molecule type" value="Genomic_DNA"/>
</dbReference>
<comment type="caution">
    <text evidence="2">The sequence shown here is derived from an EMBL/GenBank/DDBJ whole genome shotgun (WGS) entry which is preliminary data.</text>
</comment>
<reference evidence="2 3" key="1">
    <citation type="submission" date="2017-12" db="EMBL/GenBank/DDBJ databases">
        <title>Gene loss provides genomic basis for host adaptation in cereal stripe rust fungi.</title>
        <authorList>
            <person name="Xia C."/>
        </authorList>
    </citation>
    <scope>NUCLEOTIDE SEQUENCE [LARGE SCALE GENOMIC DNA]</scope>
    <source>
        <strain evidence="2 3">93TX-2</strain>
    </source>
</reference>
<evidence type="ECO:0000256" key="1">
    <source>
        <dbReference type="SAM" id="MobiDB-lite"/>
    </source>
</evidence>
<proteinExistence type="predicted"/>
<feature type="region of interest" description="Disordered" evidence="1">
    <location>
        <begin position="114"/>
        <end position="138"/>
    </location>
</feature>
<dbReference type="Proteomes" id="UP000238274">
    <property type="component" value="Unassembled WGS sequence"/>
</dbReference>
<evidence type="ECO:0000313" key="3">
    <source>
        <dbReference type="Proteomes" id="UP000238274"/>
    </source>
</evidence>
<feature type="compositionally biased region" description="Low complexity" evidence="1">
    <location>
        <begin position="1"/>
        <end position="11"/>
    </location>
</feature>
<reference evidence="3" key="3">
    <citation type="journal article" date="2018" name="Mol. Plant Microbe Interact.">
        <title>Genome sequence resources for the wheat stripe rust pathogen (Puccinia striiformis f. sp. tritici) and the barley stripe rust pathogen (Puccinia striiformis f. sp. hordei).</title>
        <authorList>
            <person name="Xia C."/>
            <person name="Wang M."/>
            <person name="Yin C."/>
            <person name="Cornejo O.E."/>
            <person name="Hulbert S.H."/>
            <person name="Chen X."/>
        </authorList>
    </citation>
    <scope>NUCLEOTIDE SEQUENCE [LARGE SCALE GENOMIC DNA]</scope>
    <source>
        <strain evidence="3">93TX-2</strain>
    </source>
</reference>
<dbReference type="VEuPathDB" id="FungiDB:PSTT_05975"/>
<name>A0A2S4W8W2_9BASI</name>
<dbReference type="AlphaFoldDB" id="A0A2S4W8W2"/>
<protein>
    <submittedName>
        <fullName evidence="2">Uncharacterized protein</fullName>
    </submittedName>
</protein>
<dbReference type="PANTHER" id="PTHR33324">
    <property type="entry name" value="EXPRESSED PROTEIN"/>
    <property type="match status" value="1"/>
</dbReference>
<dbReference type="PANTHER" id="PTHR33324:SF2">
    <property type="entry name" value="MYB_SANT-LIKE DNA-BINDING DOMAIN-CONTAINING PROTEIN"/>
    <property type="match status" value="1"/>
</dbReference>
<feature type="region of interest" description="Disordered" evidence="1">
    <location>
        <begin position="1"/>
        <end position="25"/>
    </location>
</feature>
<feature type="region of interest" description="Disordered" evidence="1">
    <location>
        <begin position="218"/>
        <end position="238"/>
    </location>
</feature>
<gene>
    <name evidence="2" type="ORF">PSHT_06055</name>
</gene>
<accession>A0A2S4W8W2</accession>
<evidence type="ECO:0000313" key="2">
    <source>
        <dbReference type="EMBL" id="POW18212.1"/>
    </source>
</evidence>